<evidence type="ECO:0000313" key="10">
    <source>
        <dbReference type="EMBL" id="MFC0254330.1"/>
    </source>
</evidence>
<sequence length="489" mass="52391">MTAPRILVVDDEADLRELLEITLLKMGLDVDSAATLRQARGLVEEHDYALILTDMRLPDGLGLELVREVNASPRHKATPIAVITAYGSAENAVVALKAGAFDYISKPVALDALRVMVRSALKLLDAPAARQDGSMPGSRMIGDSPAMQSLRAQIGRLARSNAPISITGESGSGKELAAREIHARSSRAGKPFVAVNCGAIPETLMEAEFFGYRKGAFTGAAEEREGFFQAANGGTLMLDEVADLPLPMQVKLLRAIQERRVRKIGATNEEPVDVRIISATHQDLAKCVEQGRFRQDLFYRLNVIELSLPPLRERLDDLAPLVDAILARLAGPGQAALGPGVLDALRAYSFPGNIRELENVLERALAFANDGVIEVGDLSLKAARPGEAAAREPEAAVAPVQAPAPAAEAAQSPVPAPAQAAARPGMLGPDELPSNLPEYLIQVERDIIGRALQQTQFNRTQAAALLGISVRQLRYQMQKLEISAPDDTA</sequence>
<feature type="domain" description="Response regulatory" evidence="9">
    <location>
        <begin position="5"/>
        <end position="121"/>
    </location>
</feature>
<dbReference type="Proteomes" id="UP001589773">
    <property type="component" value="Unassembled WGS sequence"/>
</dbReference>
<dbReference type="Gene3D" id="1.10.8.60">
    <property type="match status" value="1"/>
</dbReference>
<dbReference type="CDD" id="cd00009">
    <property type="entry name" value="AAA"/>
    <property type="match status" value="1"/>
</dbReference>
<dbReference type="InterPro" id="IPR025943">
    <property type="entry name" value="Sigma_54_int_dom_ATP-bd_2"/>
</dbReference>
<keyword evidence="3" id="KW-0805">Transcription regulation</keyword>
<dbReference type="InterPro" id="IPR011006">
    <property type="entry name" value="CheY-like_superfamily"/>
</dbReference>
<dbReference type="PROSITE" id="PS50045">
    <property type="entry name" value="SIGMA54_INTERACT_4"/>
    <property type="match status" value="1"/>
</dbReference>
<dbReference type="PRINTS" id="PR01590">
    <property type="entry name" value="HTHFIS"/>
</dbReference>
<dbReference type="Gene3D" id="1.10.10.60">
    <property type="entry name" value="Homeodomain-like"/>
    <property type="match status" value="1"/>
</dbReference>
<feature type="region of interest" description="Disordered" evidence="7">
    <location>
        <begin position="397"/>
        <end position="429"/>
    </location>
</feature>
<dbReference type="SMART" id="SM00448">
    <property type="entry name" value="REC"/>
    <property type="match status" value="1"/>
</dbReference>
<feature type="compositionally biased region" description="Low complexity" evidence="7">
    <location>
        <begin position="397"/>
        <end position="424"/>
    </location>
</feature>
<dbReference type="InterPro" id="IPR002197">
    <property type="entry name" value="HTH_Fis"/>
</dbReference>
<dbReference type="Pfam" id="PF25601">
    <property type="entry name" value="AAA_lid_14"/>
    <property type="match status" value="1"/>
</dbReference>
<evidence type="ECO:0000259" key="8">
    <source>
        <dbReference type="PROSITE" id="PS50045"/>
    </source>
</evidence>
<gene>
    <name evidence="10" type="ORF">ACFFJK_20765</name>
</gene>
<dbReference type="PANTHER" id="PTHR32071">
    <property type="entry name" value="TRANSCRIPTIONAL REGULATORY PROTEIN"/>
    <property type="match status" value="1"/>
</dbReference>
<evidence type="ECO:0000256" key="5">
    <source>
        <dbReference type="ARBA" id="ARBA00023163"/>
    </source>
</evidence>
<dbReference type="PROSITE" id="PS50110">
    <property type="entry name" value="RESPONSE_REGULATORY"/>
    <property type="match status" value="1"/>
</dbReference>
<dbReference type="Gene3D" id="3.40.50.300">
    <property type="entry name" value="P-loop containing nucleotide triphosphate hydrolases"/>
    <property type="match status" value="1"/>
</dbReference>
<dbReference type="InterPro" id="IPR003593">
    <property type="entry name" value="AAA+_ATPase"/>
</dbReference>
<keyword evidence="2" id="KW-0067">ATP-binding</keyword>
<dbReference type="InterPro" id="IPR025944">
    <property type="entry name" value="Sigma_54_int_dom_CS"/>
</dbReference>
<organism evidence="10 11">
    <name type="scientific">Massilia consociata</name>
    <dbReference type="NCBI Taxonomy" id="760117"/>
    <lineage>
        <taxon>Bacteria</taxon>
        <taxon>Pseudomonadati</taxon>
        <taxon>Pseudomonadota</taxon>
        <taxon>Betaproteobacteria</taxon>
        <taxon>Burkholderiales</taxon>
        <taxon>Oxalobacteraceae</taxon>
        <taxon>Telluria group</taxon>
        <taxon>Massilia</taxon>
    </lineage>
</organism>
<keyword evidence="4" id="KW-0238">DNA-binding</keyword>
<dbReference type="Pfam" id="PF02954">
    <property type="entry name" value="HTH_8"/>
    <property type="match status" value="1"/>
</dbReference>
<dbReference type="RefSeq" id="WP_379681588.1">
    <property type="nucleotide sequence ID" value="NZ_JBHLWP010000022.1"/>
</dbReference>
<keyword evidence="11" id="KW-1185">Reference proteome</keyword>
<evidence type="ECO:0000256" key="3">
    <source>
        <dbReference type="ARBA" id="ARBA00023015"/>
    </source>
</evidence>
<keyword evidence="1" id="KW-0547">Nucleotide-binding</keyword>
<dbReference type="InterPro" id="IPR058031">
    <property type="entry name" value="AAA_lid_NorR"/>
</dbReference>
<feature type="domain" description="Sigma-54 factor interaction" evidence="8">
    <location>
        <begin position="140"/>
        <end position="366"/>
    </location>
</feature>
<dbReference type="PROSITE" id="PS00688">
    <property type="entry name" value="SIGMA54_INTERACT_3"/>
    <property type="match status" value="1"/>
</dbReference>
<name>A0ABV6FMR8_9BURK</name>
<dbReference type="PROSITE" id="PS00676">
    <property type="entry name" value="SIGMA54_INTERACT_2"/>
    <property type="match status" value="1"/>
</dbReference>
<evidence type="ECO:0000256" key="7">
    <source>
        <dbReference type="SAM" id="MobiDB-lite"/>
    </source>
</evidence>
<proteinExistence type="predicted"/>
<dbReference type="PANTHER" id="PTHR32071:SF100">
    <property type="entry name" value="RESPONSE REGULATOR PROTEIN PILR"/>
    <property type="match status" value="1"/>
</dbReference>
<protein>
    <submittedName>
        <fullName evidence="10">Sigma-54-dependent transcriptional regulator</fullName>
    </submittedName>
</protein>
<dbReference type="InterPro" id="IPR009057">
    <property type="entry name" value="Homeodomain-like_sf"/>
</dbReference>
<dbReference type="Pfam" id="PF00072">
    <property type="entry name" value="Response_reg"/>
    <property type="match status" value="1"/>
</dbReference>
<dbReference type="SUPFAM" id="SSF52540">
    <property type="entry name" value="P-loop containing nucleoside triphosphate hydrolases"/>
    <property type="match status" value="1"/>
</dbReference>
<dbReference type="InterPro" id="IPR027417">
    <property type="entry name" value="P-loop_NTPase"/>
</dbReference>
<dbReference type="Gene3D" id="3.40.50.2300">
    <property type="match status" value="1"/>
</dbReference>
<dbReference type="InterPro" id="IPR001789">
    <property type="entry name" value="Sig_transdc_resp-reg_receiver"/>
</dbReference>
<evidence type="ECO:0000256" key="1">
    <source>
        <dbReference type="ARBA" id="ARBA00022741"/>
    </source>
</evidence>
<dbReference type="SUPFAM" id="SSF46689">
    <property type="entry name" value="Homeodomain-like"/>
    <property type="match status" value="1"/>
</dbReference>
<dbReference type="Pfam" id="PF00158">
    <property type="entry name" value="Sigma54_activat"/>
    <property type="match status" value="1"/>
</dbReference>
<evidence type="ECO:0000259" key="9">
    <source>
        <dbReference type="PROSITE" id="PS50110"/>
    </source>
</evidence>
<feature type="modified residue" description="4-aspartylphosphate" evidence="6">
    <location>
        <position position="54"/>
    </location>
</feature>
<dbReference type="SUPFAM" id="SSF52172">
    <property type="entry name" value="CheY-like"/>
    <property type="match status" value="1"/>
</dbReference>
<dbReference type="SMART" id="SM00382">
    <property type="entry name" value="AAA"/>
    <property type="match status" value="1"/>
</dbReference>
<evidence type="ECO:0000256" key="4">
    <source>
        <dbReference type="ARBA" id="ARBA00023125"/>
    </source>
</evidence>
<accession>A0ABV6FMR8</accession>
<keyword evidence="6" id="KW-0597">Phosphoprotein</keyword>
<comment type="caution">
    <text evidence="10">The sequence shown here is derived from an EMBL/GenBank/DDBJ whole genome shotgun (WGS) entry which is preliminary data.</text>
</comment>
<evidence type="ECO:0000313" key="11">
    <source>
        <dbReference type="Proteomes" id="UP001589773"/>
    </source>
</evidence>
<dbReference type="EMBL" id="JBHLWP010000022">
    <property type="protein sequence ID" value="MFC0254330.1"/>
    <property type="molecule type" value="Genomic_DNA"/>
</dbReference>
<evidence type="ECO:0000256" key="6">
    <source>
        <dbReference type="PROSITE-ProRule" id="PRU00169"/>
    </source>
</evidence>
<evidence type="ECO:0000256" key="2">
    <source>
        <dbReference type="ARBA" id="ARBA00022840"/>
    </source>
</evidence>
<dbReference type="InterPro" id="IPR002078">
    <property type="entry name" value="Sigma_54_int"/>
</dbReference>
<reference evidence="10 11" key="1">
    <citation type="submission" date="2024-09" db="EMBL/GenBank/DDBJ databases">
        <authorList>
            <person name="Sun Q."/>
            <person name="Mori K."/>
        </authorList>
    </citation>
    <scope>NUCLEOTIDE SEQUENCE [LARGE SCALE GENOMIC DNA]</scope>
    <source>
        <strain evidence="10 11">CCM 7792</strain>
    </source>
</reference>
<keyword evidence="5" id="KW-0804">Transcription</keyword>